<feature type="domain" description="PAC" evidence="8">
    <location>
        <begin position="170"/>
        <end position="222"/>
    </location>
</feature>
<evidence type="ECO:0000256" key="1">
    <source>
        <dbReference type="ARBA" id="ARBA00000085"/>
    </source>
</evidence>
<dbReference type="SMART" id="SM00091">
    <property type="entry name" value="PAS"/>
    <property type="match status" value="3"/>
</dbReference>
<dbReference type="HOGENOM" id="CLU_029241_0_0_2"/>
<dbReference type="GO" id="GO:0004673">
    <property type="term" value="F:protein histidine kinase activity"/>
    <property type="evidence" value="ECO:0007669"/>
    <property type="project" value="UniProtKB-EC"/>
</dbReference>
<evidence type="ECO:0000259" key="8">
    <source>
        <dbReference type="PROSITE" id="PS50113"/>
    </source>
</evidence>
<dbReference type="PANTHER" id="PTHR43304:SF1">
    <property type="entry name" value="PAC DOMAIN-CONTAINING PROTEIN"/>
    <property type="match status" value="1"/>
</dbReference>
<dbReference type="PROSITE" id="PS50112">
    <property type="entry name" value="PAS"/>
    <property type="match status" value="1"/>
</dbReference>
<evidence type="ECO:0000313" key="9">
    <source>
        <dbReference type="EMBL" id="AKB60974.1"/>
    </source>
</evidence>
<dbReference type="Gene3D" id="3.30.450.40">
    <property type="match status" value="1"/>
</dbReference>
<feature type="domain" description="PAC" evidence="8">
    <location>
        <begin position="436"/>
        <end position="488"/>
    </location>
</feature>
<dbReference type="FunFam" id="3.30.450.20:FF:000226">
    <property type="entry name" value="Sensory transduction histidine kinase"/>
    <property type="match status" value="2"/>
</dbReference>
<dbReference type="PANTHER" id="PTHR43304">
    <property type="entry name" value="PHYTOCHROME-LIKE PROTEIN CPH1"/>
    <property type="match status" value="1"/>
</dbReference>
<evidence type="ECO:0000256" key="6">
    <source>
        <dbReference type="SAM" id="MobiDB-lite"/>
    </source>
</evidence>
<dbReference type="SMART" id="SM00086">
    <property type="entry name" value="PAC"/>
    <property type="match status" value="3"/>
</dbReference>
<dbReference type="EC" id="2.7.13.3" evidence="2"/>
<dbReference type="SUPFAM" id="SSF55785">
    <property type="entry name" value="PYP-like sensor domain (PAS domain)"/>
    <property type="match status" value="3"/>
</dbReference>
<dbReference type="InterPro" id="IPR029016">
    <property type="entry name" value="GAF-like_dom_sf"/>
</dbReference>
<dbReference type="Proteomes" id="UP000033116">
    <property type="component" value="Chromosome"/>
</dbReference>
<dbReference type="Gene3D" id="3.30.450.20">
    <property type="entry name" value="PAS domain"/>
    <property type="match status" value="3"/>
</dbReference>
<dbReference type="NCBIfam" id="TIGR00229">
    <property type="entry name" value="sensory_box"/>
    <property type="match status" value="3"/>
</dbReference>
<dbReference type="InterPro" id="IPR001610">
    <property type="entry name" value="PAC"/>
</dbReference>
<evidence type="ECO:0000256" key="4">
    <source>
        <dbReference type="ARBA" id="ARBA00022679"/>
    </source>
</evidence>
<feature type="region of interest" description="Disordered" evidence="6">
    <location>
        <begin position="58"/>
        <end position="77"/>
    </location>
</feature>
<reference evidence="9 10" key="1">
    <citation type="submission" date="2014-07" db="EMBL/GenBank/DDBJ databases">
        <title>Methanogenic archaea and the global carbon cycle.</title>
        <authorList>
            <person name="Henriksen J.R."/>
            <person name="Luke J."/>
            <person name="Reinhart S."/>
            <person name="Benedict M.N."/>
            <person name="Youngblut N.D."/>
            <person name="Metcalf M.E."/>
            <person name="Whitaker R.J."/>
            <person name="Metcalf W.W."/>
        </authorList>
    </citation>
    <scope>NUCLEOTIDE SEQUENCE [LARGE SCALE GENOMIC DNA]</scope>
    <source>
        <strain evidence="9 10">SarPi</strain>
    </source>
</reference>
<keyword evidence="4" id="KW-0808">Transferase</keyword>
<name>A0A0E3RAX1_METMZ</name>
<dbReference type="InterPro" id="IPR000700">
    <property type="entry name" value="PAS-assoc_C"/>
</dbReference>
<dbReference type="Pfam" id="PF08447">
    <property type="entry name" value="PAS_3"/>
    <property type="match status" value="3"/>
</dbReference>
<comment type="catalytic activity">
    <reaction evidence="1">
        <text>ATP + protein L-histidine = ADP + protein N-phospho-L-histidine.</text>
        <dbReference type="EC" id="2.7.13.3"/>
    </reaction>
</comment>
<dbReference type="InterPro" id="IPR035965">
    <property type="entry name" value="PAS-like_dom_sf"/>
</dbReference>
<protein>
    <recommendedName>
        <fullName evidence="2">histidine kinase</fullName>
        <ecNumber evidence="2">2.7.13.3</ecNumber>
    </recommendedName>
</protein>
<feature type="domain" description="PAC" evidence="8">
    <location>
        <begin position="303"/>
        <end position="355"/>
    </location>
</feature>
<keyword evidence="3" id="KW-0597">Phosphoprotein</keyword>
<dbReference type="InterPro" id="IPR013655">
    <property type="entry name" value="PAS_fold_3"/>
</dbReference>
<dbReference type="CDD" id="cd00130">
    <property type="entry name" value="PAS"/>
    <property type="match status" value="3"/>
</dbReference>
<dbReference type="InterPro" id="IPR052162">
    <property type="entry name" value="Sensor_kinase/Photoreceptor"/>
</dbReference>
<dbReference type="PROSITE" id="PS50113">
    <property type="entry name" value="PAC"/>
    <property type="match status" value="3"/>
</dbReference>
<dbReference type="FunFam" id="3.30.450.40:FF:000120">
    <property type="entry name" value="Sensory transduction histidine kinase"/>
    <property type="match status" value="1"/>
</dbReference>
<accession>A0A0E3RAX1</accession>
<gene>
    <name evidence="9" type="ORF">MSMAP_0989</name>
</gene>
<proteinExistence type="predicted"/>
<dbReference type="SUPFAM" id="SSF55781">
    <property type="entry name" value="GAF domain-like"/>
    <property type="match status" value="1"/>
</dbReference>
<dbReference type="EMBL" id="CP009511">
    <property type="protein sequence ID" value="AKB60974.1"/>
    <property type="molecule type" value="Genomic_DNA"/>
</dbReference>
<evidence type="ECO:0000313" key="10">
    <source>
        <dbReference type="Proteomes" id="UP000033116"/>
    </source>
</evidence>
<dbReference type="PATRIC" id="fig|1434115.4.peg.1231"/>
<dbReference type="InterPro" id="IPR000014">
    <property type="entry name" value="PAS"/>
</dbReference>
<evidence type="ECO:0000256" key="5">
    <source>
        <dbReference type="ARBA" id="ARBA00022777"/>
    </source>
</evidence>
<evidence type="ECO:0000259" key="7">
    <source>
        <dbReference type="PROSITE" id="PS50112"/>
    </source>
</evidence>
<dbReference type="Pfam" id="PF13185">
    <property type="entry name" value="GAF_2"/>
    <property type="match status" value="1"/>
</dbReference>
<sequence length="645" mass="74078">MIKTKLYKKGEQGIRADLQTCKPVNQDTCGFAVRQSAALKTSVSKPFRTSLPGGWKKMNDKNAGYEEKKNRYPDSADVAGGERGKAFHAALEREEALKMIINNSQVVVFLWKNEEKWPAEFVSENVVNFGYTVEDFISGRVLYGDIIYPEDLNKVGEELQKRILTGAPDFSIEYRIFSKAGKIRWVNERSFIERDQEGKVTHFQGVVLDITERKRSEEKLKKALEMQKVLTAVINNSPAVVFLWKNEKYWPATFVSDNIVQFGYTASDFISQGILYGKIIHPDDLKRVEGELERHIQKGEVSFNSEYRILTKAGDLRWVNEKTFIQRDGNGSVTCFQGIVLDITPRKKIEEALRKSLEMQKLLKTIVNKSSAVAFLWKNTENWPVEFVSENITQFGYSVEDFTSGKILYGDIIYKEDINSVFESLARAVREELDSFEMEYRILTGDRNVRWVEERTYIQRDNKNTVTHFQGIVVDVTERKEAREMLEIQRELSIALSSTWNLQAMLNLILDSCLKIREIDAGGIYLKDELLDQINLVAHRGLSSDFVEKIYAYRADSPEAKQVWTEKPVYKLSFFAEEMAGMLRKEKITAVAVIPMKHRGEVIGSLNFASHTVDRIPHNVRNFLESIALQVVNYIAPIRIEADFI</sequence>
<dbReference type="InterPro" id="IPR003018">
    <property type="entry name" value="GAF"/>
</dbReference>
<feature type="domain" description="PAS" evidence="7">
    <location>
        <begin position="262"/>
        <end position="299"/>
    </location>
</feature>
<evidence type="ECO:0000256" key="3">
    <source>
        <dbReference type="ARBA" id="ARBA00022553"/>
    </source>
</evidence>
<dbReference type="AlphaFoldDB" id="A0A0E3RAX1"/>
<organism evidence="9 10">
    <name type="scientific">Methanosarcina mazei SarPi</name>
    <dbReference type="NCBI Taxonomy" id="1434115"/>
    <lineage>
        <taxon>Archaea</taxon>
        <taxon>Methanobacteriati</taxon>
        <taxon>Methanobacteriota</taxon>
        <taxon>Stenosarchaea group</taxon>
        <taxon>Methanomicrobia</taxon>
        <taxon>Methanosarcinales</taxon>
        <taxon>Methanosarcinaceae</taxon>
        <taxon>Methanosarcina</taxon>
    </lineage>
</organism>
<keyword evidence="5 9" id="KW-0418">Kinase</keyword>
<evidence type="ECO:0000256" key="2">
    <source>
        <dbReference type="ARBA" id="ARBA00012438"/>
    </source>
</evidence>